<dbReference type="GO" id="GO:0016757">
    <property type="term" value="F:glycosyltransferase activity"/>
    <property type="evidence" value="ECO:0007669"/>
    <property type="project" value="InterPro"/>
</dbReference>
<dbReference type="InterPro" id="IPR008928">
    <property type="entry name" value="6-hairpin_glycosidase_sf"/>
</dbReference>
<gene>
    <name evidence="3" type="ORF">COR50_18665</name>
</gene>
<protein>
    <submittedName>
        <fullName evidence="3">Glycosyl transferase</fullName>
    </submittedName>
</protein>
<dbReference type="GO" id="GO:0005975">
    <property type="term" value="P:carbohydrate metabolic process"/>
    <property type="evidence" value="ECO:0007669"/>
    <property type="project" value="InterPro"/>
</dbReference>
<dbReference type="PANTHER" id="PTHR12526">
    <property type="entry name" value="GLYCOSYLTRANSFERASE"/>
    <property type="match status" value="1"/>
</dbReference>
<dbReference type="AlphaFoldDB" id="A0A291QYD1"/>
<accession>A0A291QYD1</accession>
<dbReference type="InterPro" id="IPR001296">
    <property type="entry name" value="Glyco_trans_1"/>
</dbReference>
<evidence type="ECO:0000259" key="1">
    <source>
        <dbReference type="Pfam" id="PF00534"/>
    </source>
</evidence>
<dbReference type="SUPFAM" id="SSF48208">
    <property type="entry name" value="Six-hairpin glycosidases"/>
    <property type="match status" value="1"/>
</dbReference>
<evidence type="ECO:0000313" key="4">
    <source>
        <dbReference type="Proteomes" id="UP000220133"/>
    </source>
</evidence>
<sequence>MKVAYVASYPPRACGIATFTEHLVEAIGMQGNISPVVIALNDGKDLYDYPAEVMKQVEQQNLDDYLAAADFINNEGIDLCIIEHEFGIFGGENGIYILPFIARLKVPVIVTFHTILKDPNFMQRTIIHQVGLKADAIVVMSQLAIQFLQEIYGVPAGKINFIEHGVPDFTQIEYDFGKMLPGFEGKKMLFTFGLLSRNKGIETVIKALPKIIQQYPDTVYVIAGSTHPGVIRHSGEEYRESLHQLVQDLELREHVIFLNKFLTEKELCIYLKRCDLYITPYLSEAQITSGTLTYALGAGAVVLSTPYWYAKELLAGERGYLFPFKDSQTLAACVLQLFNNPGAQLETKQRAITYGQHLQWRSMGQRYLQLARLTIQNYHKQDGPTSLFTQVPALNLAHVRRLSDSTGIVQHAKYGIPNLKEGYCLDDNSRALMMLLMAGQFRKIKDVQELLPVYLSFIHYMQRPDGNFRNFLGFNRRYLDDIGSEDSFGRTVWALGYLIRYAPNHSYREFALELFHRSVPHFKQLEHLRGHANTIIGICQYLHYYPSDEGMYHVLQPMVDKLVNAFFENNEPGWQWFEPRMTYDNGILPLALLHAYQVMPSPVLKDVAMQALSFLELVTFKNEYFQPVGNDGWFEKNGIVPRYDQQAVETMAMVLLYQQAQEVTAEDSFTQKMYSCFEWFLGKNSLFVPLYDSQTHGCCDGLQEAGLNRNQGAESTLAFIISQLCVLKAMESTATSHRNTMMMTHSVTYNGLIHVSNR</sequence>
<name>A0A291QYD1_9BACT</name>
<dbReference type="Proteomes" id="UP000220133">
    <property type="component" value="Chromosome"/>
</dbReference>
<dbReference type="Pfam" id="PF00534">
    <property type="entry name" value="Glycos_transf_1"/>
    <property type="match status" value="1"/>
</dbReference>
<dbReference type="CDD" id="cd03822">
    <property type="entry name" value="GT4_mannosyltransferase-like"/>
    <property type="match status" value="1"/>
</dbReference>
<dbReference type="EMBL" id="CP023777">
    <property type="protein sequence ID" value="ATL49029.1"/>
    <property type="molecule type" value="Genomic_DNA"/>
</dbReference>
<dbReference type="SUPFAM" id="SSF53756">
    <property type="entry name" value="UDP-Glycosyltransferase/glycogen phosphorylase"/>
    <property type="match status" value="1"/>
</dbReference>
<dbReference type="Pfam" id="PF13439">
    <property type="entry name" value="Glyco_transf_4"/>
    <property type="match status" value="1"/>
</dbReference>
<dbReference type="RefSeq" id="WP_098195397.1">
    <property type="nucleotide sequence ID" value="NZ_CP023777.1"/>
</dbReference>
<dbReference type="InterPro" id="IPR028098">
    <property type="entry name" value="Glyco_trans_4-like_N"/>
</dbReference>
<dbReference type="Gene3D" id="3.40.50.2000">
    <property type="entry name" value="Glycogen Phosphorylase B"/>
    <property type="match status" value="2"/>
</dbReference>
<keyword evidence="3" id="KW-0808">Transferase</keyword>
<keyword evidence="4" id="KW-1185">Reference proteome</keyword>
<feature type="domain" description="Glycosyl transferase family 1" evidence="1">
    <location>
        <begin position="184"/>
        <end position="356"/>
    </location>
</feature>
<reference evidence="3 4" key="1">
    <citation type="submission" date="2017-10" db="EMBL/GenBank/DDBJ databases">
        <title>Paenichitinophaga pekingensis gen. nov., sp. nov., isolated from activated sludge.</title>
        <authorList>
            <person name="Jin D."/>
            <person name="Kong X."/>
            <person name="Deng Y."/>
            <person name="Bai Z."/>
        </authorList>
    </citation>
    <scope>NUCLEOTIDE SEQUENCE [LARGE SCALE GENOMIC DNA]</scope>
    <source>
        <strain evidence="3 4">13</strain>
    </source>
</reference>
<evidence type="ECO:0000313" key="3">
    <source>
        <dbReference type="EMBL" id="ATL49029.1"/>
    </source>
</evidence>
<evidence type="ECO:0000259" key="2">
    <source>
        <dbReference type="Pfam" id="PF13439"/>
    </source>
</evidence>
<proteinExistence type="predicted"/>
<feature type="domain" description="Glycosyltransferase subfamily 4-like N-terminal" evidence="2">
    <location>
        <begin position="15"/>
        <end position="166"/>
    </location>
</feature>
<organism evidence="3 4">
    <name type="scientific">Chitinophaga caeni</name>
    <dbReference type="NCBI Taxonomy" id="2029983"/>
    <lineage>
        <taxon>Bacteria</taxon>
        <taxon>Pseudomonadati</taxon>
        <taxon>Bacteroidota</taxon>
        <taxon>Chitinophagia</taxon>
        <taxon>Chitinophagales</taxon>
        <taxon>Chitinophagaceae</taxon>
        <taxon>Chitinophaga</taxon>
    </lineage>
</organism>
<dbReference type="PANTHER" id="PTHR12526:SF572">
    <property type="entry name" value="BLL5144 PROTEIN"/>
    <property type="match status" value="1"/>
</dbReference>
<dbReference type="KEGG" id="cbae:COR50_18665"/>
<dbReference type="OrthoDB" id="9765330at2"/>